<organism evidence="1 2">
    <name type="scientific">Byssothecium circinans</name>
    <dbReference type="NCBI Taxonomy" id="147558"/>
    <lineage>
        <taxon>Eukaryota</taxon>
        <taxon>Fungi</taxon>
        <taxon>Dikarya</taxon>
        <taxon>Ascomycota</taxon>
        <taxon>Pezizomycotina</taxon>
        <taxon>Dothideomycetes</taxon>
        <taxon>Pleosporomycetidae</taxon>
        <taxon>Pleosporales</taxon>
        <taxon>Massarineae</taxon>
        <taxon>Massarinaceae</taxon>
        <taxon>Byssothecium</taxon>
    </lineage>
</organism>
<protein>
    <recommendedName>
        <fullName evidence="3">JmjC domain-containing protein</fullName>
    </recommendedName>
</protein>
<dbReference type="Gene3D" id="2.60.120.650">
    <property type="entry name" value="Cupin"/>
    <property type="match status" value="1"/>
</dbReference>
<dbReference type="AlphaFoldDB" id="A0A6A5TYZ1"/>
<accession>A0A6A5TYZ1</accession>
<keyword evidence="2" id="KW-1185">Reference proteome</keyword>
<proteinExistence type="predicted"/>
<dbReference type="EMBL" id="ML976989">
    <property type="protein sequence ID" value="KAF1957658.1"/>
    <property type="molecule type" value="Genomic_DNA"/>
</dbReference>
<evidence type="ECO:0000313" key="1">
    <source>
        <dbReference type="EMBL" id="KAF1957658.1"/>
    </source>
</evidence>
<sequence length="310" mass="33044">MTLGALARKSIAKQQGMHHVSINGFPMPTFNLDPRTGLLGARFHALQVRNCEDSILSVPSDGLAPKGIAVIHPVQIISPNNGLAPNNDVDLLAVFDAPGGSDIKQQALCVEGASDLLSASYEAVFKFDTHNGSIHSGKASHISICLTEGYHVPMAMRATYCGWVSVEILVGESKLRERFPAMQACSQAAGHLGILLTPSLPDSWRIRYHIKLCRPGDRVVVIPSVLHQAVSLGNNIAEPTNFAVPDTSIFSLGYVFCDIARCNPPGAISLSSHQHSTKVVIRVGAADPYGQPVTAHSGSQIGQKASRQGF</sequence>
<evidence type="ECO:0000313" key="2">
    <source>
        <dbReference type="Proteomes" id="UP000800035"/>
    </source>
</evidence>
<dbReference type="Proteomes" id="UP000800035">
    <property type="component" value="Unassembled WGS sequence"/>
</dbReference>
<dbReference type="OrthoDB" id="9547406at2759"/>
<gene>
    <name evidence="1" type="ORF">CC80DRAFT_592881</name>
</gene>
<evidence type="ECO:0008006" key="3">
    <source>
        <dbReference type="Google" id="ProtNLM"/>
    </source>
</evidence>
<name>A0A6A5TYZ1_9PLEO</name>
<reference evidence="1" key="1">
    <citation type="journal article" date="2020" name="Stud. Mycol.">
        <title>101 Dothideomycetes genomes: a test case for predicting lifestyles and emergence of pathogens.</title>
        <authorList>
            <person name="Haridas S."/>
            <person name="Albert R."/>
            <person name="Binder M."/>
            <person name="Bloem J."/>
            <person name="Labutti K."/>
            <person name="Salamov A."/>
            <person name="Andreopoulos B."/>
            <person name="Baker S."/>
            <person name="Barry K."/>
            <person name="Bills G."/>
            <person name="Bluhm B."/>
            <person name="Cannon C."/>
            <person name="Castanera R."/>
            <person name="Culley D."/>
            <person name="Daum C."/>
            <person name="Ezra D."/>
            <person name="Gonzalez J."/>
            <person name="Henrissat B."/>
            <person name="Kuo A."/>
            <person name="Liang C."/>
            <person name="Lipzen A."/>
            <person name="Lutzoni F."/>
            <person name="Magnuson J."/>
            <person name="Mondo S."/>
            <person name="Nolan M."/>
            <person name="Ohm R."/>
            <person name="Pangilinan J."/>
            <person name="Park H.-J."/>
            <person name="Ramirez L."/>
            <person name="Alfaro M."/>
            <person name="Sun H."/>
            <person name="Tritt A."/>
            <person name="Yoshinaga Y."/>
            <person name="Zwiers L.-H."/>
            <person name="Turgeon B."/>
            <person name="Goodwin S."/>
            <person name="Spatafora J."/>
            <person name="Crous P."/>
            <person name="Grigoriev I."/>
        </authorList>
    </citation>
    <scope>NUCLEOTIDE SEQUENCE</scope>
    <source>
        <strain evidence="1">CBS 675.92</strain>
    </source>
</reference>